<dbReference type="AlphaFoldDB" id="A0A1T2XKZ7"/>
<comment type="cofactor">
    <cofactor evidence="1 3">
        <name>a divalent metal cation</name>
        <dbReference type="ChEBI" id="CHEBI:60240"/>
    </cofactor>
</comment>
<dbReference type="EMBL" id="MSZX01000002">
    <property type="protein sequence ID" value="OPA80343.1"/>
    <property type="molecule type" value="Genomic_DNA"/>
</dbReference>
<dbReference type="Gene3D" id="3.90.950.10">
    <property type="match status" value="1"/>
</dbReference>
<dbReference type="CDD" id="cd00555">
    <property type="entry name" value="Maf"/>
    <property type="match status" value="1"/>
</dbReference>
<dbReference type="PANTHER" id="PTHR43213">
    <property type="entry name" value="BIFUNCTIONAL DTTP/UTP PYROPHOSPHATASE/METHYLTRANSFERASE PROTEIN-RELATED"/>
    <property type="match status" value="1"/>
</dbReference>
<protein>
    <recommendedName>
        <fullName evidence="3">dTTP/UTP pyrophosphatase</fullName>
        <shortName evidence="3">dTTPase/UTPase</shortName>
        <ecNumber evidence="3">3.6.1.9</ecNumber>
    </recommendedName>
    <alternativeName>
        <fullName evidence="3">Nucleoside triphosphate pyrophosphatase</fullName>
    </alternativeName>
    <alternativeName>
        <fullName evidence="3">Nucleotide pyrophosphatase</fullName>
        <shortName evidence="3">Nucleotide PPase</shortName>
    </alternativeName>
</protein>
<dbReference type="Pfam" id="PF02545">
    <property type="entry name" value="Maf"/>
    <property type="match status" value="1"/>
</dbReference>
<feature type="active site" description="Proton acceptor" evidence="3">
    <location>
        <position position="77"/>
    </location>
</feature>
<comment type="function">
    <text evidence="3">Nucleoside triphosphate pyrophosphatase that hydrolyzes dTTP and UTP. May have a dual role in cell division arrest and in preventing the incorporation of modified nucleotides into cellular nucleic acids.</text>
</comment>
<feature type="site" description="Important for substrate specificity" evidence="3">
    <location>
        <position position="162"/>
    </location>
</feature>
<evidence type="ECO:0000256" key="2">
    <source>
        <dbReference type="ARBA" id="ARBA00022801"/>
    </source>
</evidence>
<dbReference type="RefSeq" id="WP_078497693.1">
    <property type="nucleotide sequence ID" value="NZ_MSZX01000002.1"/>
</dbReference>
<feature type="site" description="Important for substrate specificity" evidence="3">
    <location>
        <position position="17"/>
    </location>
</feature>
<dbReference type="STRING" id="1324314.BVG16_06315"/>
<accession>A0A1T2XKZ7</accession>
<comment type="catalytic activity">
    <reaction evidence="3">
        <text>dTTP + H2O = dTMP + diphosphate + H(+)</text>
        <dbReference type="Rhea" id="RHEA:28534"/>
        <dbReference type="ChEBI" id="CHEBI:15377"/>
        <dbReference type="ChEBI" id="CHEBI:15378"/>
        <dbReference type="ChEBI" id="CHEBI:33019"/>
        <dbReference type="ChEBI" id="CHEBI:37568"/>
        <dbReference type="ChEBI" id="CHEBI:63528"/>
        <dbReference type="EC" id="3.6.1.9"/>
    </reaction>
</comment>
<comment type="subcellular location">
    <subcellularLocation>
        <location evidence="3">Cytoplasm</location>
    </subcellularLocation>
</comment>
<comment type="caution">
    <text evidence="4">The sequence shown here is derived from an EMBL/GenBank/DDBJ whole genome shotgun (WGS) entry which is preliminary data.</text>
</comment>
<name>A0A1T2XKZ7_9BACL</name>
<organism evidence="4 5">
    <name type="scientific">Paenibacillus selenitireducens</name>
    <dbReference type="NCBI Taxonomy" id="1324314"/>
    <lineage>
        <taxon>Bacteria</taxon>
        <taxon>Bacillati</taxon>
        <taxon>Bacillota</taxon>
        <taxon>Bacilli</taxon>
        <taxon>Bacillales</taxon>
        <taxon>Paenibacillaceae</taxon>
        <taxon>Paenibacillus</taxon>
    </lineage>
</organism>
<dbReference type="GO" id="GO:0005737">
    <property type="term" value="C:cytoplasm"/>
    <property type="evidence" value="ECO:0007669"/>
    <property type="project" value="UniProtKB-SubCell"/>
</dbReference>
<dbReference type="InterPro" id="IPR003697">
    <property type="entry name" value="Maf-like"/>
</dbReference>
<dbReference type="InterPro" id="IPR029001">
    <property type="entry name" value="ITPase-like_fam"/>
</dbReference>
<proteinExistence type="inferred from homology"/>
<dbReference type="SUPFAM" id="SSF52972">
    <property type="entry name" value="ITPase-like"/>
    <property type="match status" value="1"/>
</dbReference>
<dbReference type="EC" id="3.6.1.9" evidence="3"/>
<keyword evidence="3" id="KW-0963">Cytoplasm</keyword>
<dbReference type="HAMAP" id="MF_00528">
    <property type="entry name" value="Maf"/>
    <property type="match status" value="1"/>
</dbReference>
<comment type="similarity">
    <text evidence="3">Belongs to the Maf family. YhdE subfamily.</text>
</comment>
<dbReference type="Proteomes" id="UP000190188">
    <property type="component" value="Unassembled WGS sequence"/>
</dbReference>
<comment type="catalytic activity">
    <reaction evidence="3">
        <text>UTP + H2O = UMP + diphosphate + H(+)</text>
        <dbReference type="Rhea" id="RHEA:29395"/>
        <dbReference type="ChEBI" id="CHEBI:15377"/>
        <dbReference type="ChEBI" id="CHEBI:15378"/>
        <dbReference type="ChEBI" id="CHEBI:33019"/>
        <dbReference type="ChEBI" id="CHEBI:46398"/>
        <dbReference type="ChEBI" id="CHEBI:57865"/>
        <dbReference type="EC" id="3.6.1.9"/>
    </reaction>
</comment>
<dbReference type="OrthoDB" id="9807767at2"/>
<evidence type="ECO:0000313" key="4">
    <source>
        <dbReference type="EMBL" id="OPA80343.1"/>
    </source>
</evidence>
<dbReference type="GO" id="GO:0036221">
    <property type="term" value="F:UTP diphosphatase activity"/>
    <property type="evidence" value="ECO:0007669"/>
    <property type="project" value="RHEA"/>
</dbReference>
<dbReference type="GO" id="GO:0036218">
    <property type="term" value="F:dTTP diphosphatase activity"/>
    <property type="evidence" value="ECO:0007669"/>
    <property type="project" value="RHEA"/>
</dbReference>
<dbReference type="PIRSF" id="PIRSF006305">
    <property type="entry name" value="Maf"/>
    <property type="match status" value="1"/>
</dbReference>
<dbReference type="NCBIfam" id="TIGR00172">
    <property type="entry name" value="maf"/>
    <property type="match status" value="1"/>
</dbReference>
<keyword evidence="5" id="KW-1185">Reference proteome</keyword>
<sequence>MLKSDRQHLILASSSPRRQELIRTLNIPFEIRVSDVDETTPTFWSPAQVVEQLALRKAEKVRETLQAGEQGIIIGADTIVVQDYRVLGKPKDDNDAIWMIGLLQGKTHQVYSGVACIDAASGETHVSHRITYVTMKHLTDQQIANYVASGEPRDKAGAYAIQGLGATIVESIEGCYFNVVGLPLSLLSDMLAKFGVEVL</sequence>
<keyword evidence="2 3" id="KW-0378">Hydrolase</keyword>
<gene>
    <name evidence="4" type="ORF">BVG16_06315</name>
</gene>
<dbReference type="GO" id="GO:0009117">
    <property type="term" value="P:nucleotide metabolic process"/>
    <property type="evidence" value="ECO:0007669"/>
    <property type="project" value="UniProtKB-KW"/>
</dbReference>
<keyword evidence="3" id="KW-0546">Nucleotide metabolism</keyword>
<dbReference type="PANTHER" id="PTHR43213:SF5">
    <property type="entry name" value="BIFUNCTIONAL DTTP_UTP PYROPHOSPHATASE_METHYLTRANSFERASE PROTEIN-RELATED"/>
    <property type="match status" value="1"/>
</dbReference>
<evidence type="ECO:0000256" key="1">
    <source>
        <dbReference type="ARBA" id="ARBA00001968"/>
    </source>
</evidence>
<feature type="site" description="Important for substrate specificity" evidence="3">
    <location>
        <position position="78"/>
    </location>
</feature>
<comment type="caution">
    <text evidence="3">Lacks conserved residue(s) required for the propagation of feature annotation.</text>
</comment>
<evidence type="ECO:0000256" key="3">
    <source>
        <dbReference type="HAMAP-Rule" id="MF_00528"/>
    </source>
</evidence>
<reference evidence="4 5" key="1">
    <citation type="submission" date="2017-01" db="EMBL/GenBank/DDBJ databases">
        <title>Genome analysis of Paenibacillus selenitrireducens ES3-24.</title>
        <authorList>
            <person name="Xu D."/>
            <person name="Yao R."/>
            <person name="Zheng S."/>
        </authorList>
    </citation>
    <scope>NUCLEOTIDE SEQUENCE [LARGE SCALE GENOMIC DNA]</scope>
    <source>
        <strain evidence="4 5">ES3-24</strain>
    </source>
</reference>
<evidence type="ECO:0000313" key="5">
    <source>
        <dbReference type="Proteomes" id="UP000190188"/>
    </source>
</evidence>